<accession>A0ABQ8RYS8</accession>
<name>A0ABQ8RYS8_PERAM</name>
<dbReference type="Proteomes" id="UP001148838">
    <property type="component" value="Unassembled WGS sequence"/>
</dbReference>
<proteinExistence type="predicted"/>
<reference evidence="1 2" key="1">
    <citation type="journal article" date="2022" name="Allergy">
        <title>Genome assembly and annotation of Periplaneta americana reveal a comprehensive cockroach allergen profile.</title>
        <authorList>
            <person name="Wang L."/>
            <person name="Xiong Q."/>
            <person name="Saelim N."/>
            <person name="Wang L."/>
            <person name="Nong W."/>
            <person name="Wan A.T."/>
            <person name="Shi M."/>
            <person name="Liu X."/>
            <person name="Cao Q."/>
            <person name="Hui J.H.L."/>
            <person name="Sookrung N."/>
            <person name="Leung T.F."/>
            <person name="Tungtrongchitr A."/>
            <person name="Tsui S.K.W."/>
        </authorList>
    </citation>
    <scope>NUCLEOTIDE SEQUENCE [LARGE SCALE GENOMIC DNA]</scope>
    <source>
        <strain evidence="1">PWHHKU_190912</strain>
    </source>
</reference>
<sequence length="97" mass="10795">MYSNQEPAEVHFMYGKADGNAALARRLCQERYYDDGDRELGMMSNRASQHSRFSDTVLQVSSGGGAALERGGLLSCIIRYQSAQGRAFLFPNAQRIE</sequence>
<protein>
    <submittedName>
        <fullName evidence="1">Uncharacterized protein</fullName>
    </submittedName>
</protein>
<dbReference type="EMBL" id="JAJSOF020000039">
    <property type="protein sequence ID" value="KAJ4426799.1"/>
    <property type="molecule type" value="Genomic_DNA"/>
</dbReference>
<evidence type="ECO:0000313" key="2">
    <source>
        <dbReference type="Proteomes" id="UP001148838"/>
    </source>
</evidence>
<keyword evidence="2" id="KW-1185">Reference proteome</keyword>
<evidence type="ECO:0000313" key="1">
    <source>
        <dbReference type="EMBL" id="KAJ4426799.1"/>
    </source>
</evidence>
<comment type="caution">
    <text evidence="1">The sequence shown here is derived from an EMBL/GenBank/DDBJ whole genome shotgun (WGS) entry which is preliminary data.</text>
</comment>
<gene>
    <name evidence="1" type="ORF">ANN_26598</name>
</gene>
<organism evidence="1 2">
    <name type="scientific">Periplaneta americana</name>
    <name type="common">American cockroach</name>
    <name type="synonym">Blatta americana</name>
    <dbReference type="NCBI Taxonomy" id="6978"/>
    <lineage>
        <taxon>Eukaryota</taxon>
        <taxon>Metazoa</taxon>
        <taxon>Ecdysozoa</taxon>
        <taxon>Arthropoda</taxon>
        <taxon>Hexapoda</taxon>
        <taxon>Insecta</taxon>
        <taxon>Pterygota</taxon>
        <taxon>Neoptera</taxon>
        <taxon>Polyneoptera</taxon>
        <taxon>Dictyoptera</taxon>
        <taxon>Blattodea</taxon>
        <taxon>Blattoidea</taxon>
        <taxon>Blattidae</taxon>
        <taxon>Blattinae</taxon>
        <taxon>Periplaneta</taxon>
    </lineage>
</organism>